<feature type="region of interest" description="Disordered" evidence="12">
    <location>
        <begin position="560"/>
        <end position="579"/>
    </location>
</feature>
<comment type="cofactor">
    <cofactor evidence="1">
        <name>Cu cation</name>
        <dbReference type="ChEBI" id="CHEBI:23378"/>
    </cofactor>
</comment>
<dbReference type="Pfam" id="PF02728">
    <property type="entry name" value="Cu_amine_oxidN3"/>
    <property type="match status" value="1"/>
</dbReference>
<accession>A0A2W4XSW0</accession>
<keyword evidence="7 11" id="KW-0186">Copper</keyword>
<reference evidence="16 17" key="2">
    <citation type="submission" date="2018-06" db="EMBL/GenBank/DDBJ databases">
        <title>Metagenomic assembly of (sub)arctic Cyanobacteria and their associated microbiome from non-axenic cultures.</title>
        <authorList>
            <person name="Baurain D."/>
        </authorList>
    </citation>
    <scope>NUCLEOTIDE SEQUENCE [LARGE SCALE GENOMIC DNA]</scope>
    <source>
        <strain evidence="16">ULC041bin1</strain>
    </source>
</reference>
<dbReference type="InterPro" id="IPR000269">
    <property type="entry name" value="Cu_amine_oxidase"/>
</dbReference>
<keyword evidence="6 11" id="KW-0560">Oxidoreductase</keyword>
<evidence type="ECO:0000256" key="6">
    <source>
        <dbReference type="ARBA" id="ARBA00023002"/>
    </source>
</evidence>
<evidence type="ECO:0000256" key="12">
    <source>
        <dbReference type="SAM" id="MobiDB-lite"/>
    </source>
</evidence>
<evidence type="ECO:0000256" key="2">
    <source>
        <dbReference type="ARBA" id="ARBA00007983"/>
    </source>
</evidence>
<evidence type="ECO:0000313" key="16">
    <source>
        <dbReference type="EMBL" id="PZO38541.1"/>
    </source>
</evidence>
<comment type="cofactor">
    <cofactor evidence="11">
        <name>Cu cation</name>
        <dbReference type="ChEBI" id="CHEBI:23378"/>
    </cofactor>
    <text evidence="11">Contains 1 topaquinone per subunit.</text>
</comment>
<feature type="domain" description="AGAO-like N2" evidence="15">
    <location>
        <begin position="21"/>
        <end position="94"/>
    </location>
</feature>
<name>A0A2W4XSW0_9CYAN</name>
<reference evidence="17" key="1">
    <citation type="submission" date="2018-04" db="EMBL/GenBank/DDBJ databases">
        <authorList>
            <person name="Cornet L."/>
        </authorList>
    </citation>
    <scope>NUCLEOTIDE SEQUENCE [LARGE SCALE GENOMIC DNA]</scope>
</reference>
<dbReference type="GO" id="GO:0048038">
    <property type="term" value="F:quinone binding"/>
    <property type="evidence" value="ECO:0007669"/>
    <property type="project" value="InterPro"/>
</dbReference>
<evidence type="ECO:0000259" key="14">
    <source>
        <dbReference type="Pfam" id="PF02728"/>
    </source>
</evidence>
<dbReference type="PANTHER" id="PTHR10638:SF41">
    <property type="entry name" value="AMINE OXIDASE"/>
    <property type="match status" value="1"/>
</dbReference>
<feature type="domain" description="Copper amine oxidase catalytic" evidence="13">
    <location>
        <begin position="228"/>
        <end position="628"/>
    </location>
</feature>
<dbReference type="GO" id="GO:0009308">
    <property type="term" value="P:amine metabolic process"/>
    <property type="evidence" value="ECO:0007669"/>
    <property type="project" value="UniProtKB-UniRule"/>
</dbReference>
<dbReference type="AlphaFoldDB" id="A0A2W4XSW0"/>
<dbReference type="Gene3D" id="3.10.450.40">
    <property type="match status" value="2"/>
</dbReference>
<dbReference type="GO" id="GO:0005507">
    <property type="term" value="F:copper ion binding"/>
    <property type="evidence" value="ECO:0007669"/>
    <property type="project" value="InterPro"/>
</dbReference>
<comment type="PTM">
    <text evidence="10 11">Topaquinone (TPQ) is generated by copper-dependent autoxidation of a specific tyrosyl residue.</text>
</comment>
<keyword evidence="8" id="KW-1015">Disulfide bond</keyword>
<evidence type="ECO:0000256" key="11">
    <source>
        <dbReference type="RuleBase" id="RU000672"/>
    </source>
</evidence>
<gene>
    <name evidence="16" type="primary">tynA</name>
    <name evidence="16" type="ORF">DCF17_14600</name>
</gene>
<evidence type="ECO:0000256" key="1">
    <source>
        <dbReference type="ARBA" id="ARBA00001935"/>
    </source>
</evidence>
<dbReference type="Pfam" id="PF01179">
    <property type="entry name" value="Cu_amine_oxid"/>
    <property type="match status" value="1"/>
</dbReference>
<evidence type="ECO:0000313" key="17">
    <source>
        <dbReference type="Proteomes" id="UP000249081"/>
    </source>
</evidence>
<dbReference type="SUPFAM" id="SSF49998">
    <property type="entry name" value="Amine oxidase catalytic domain"/>
    <property type="match status" value="1"/>
</dbReference>
<evidence type="ECO:0000256" key="5">
    <source>
        <dbReference type="ARBA" id="ARBA00022772"/>
    </source>
</evidence>
<organism evidence="16 17">
    <name type="scientific">Shackletoniella antarctica</name>
    <dbReference type="NCBI Taxonomy" id="268115"/>
    <lineage>
        <taxon>Bacteria</taxon>
        <taxon>Bacillati</taxon>
        <taxon>Cyanobacteriota</taxon>
        <taxon>Cyanophyceae</taxon>
        <taxon>Oculatellales</taxon>
        <taxon>Oculatellaceae</taxon>
        <taxon>Shackletoniella</taxon>
    </lineage>
</organism>
<dbReference type="PANTHER" id="PTHR10638">
    <property type="entry name" value="COPPER AMINE OXIDASE"/>
    <property type="match status" value="1"/>
</dbReference>
<comment type="caution">
    <text evidence="16">The sequence shown here is derived from an EMBL/GenBank/DDBJ whole genome shotgun (WGS) entry which is preliminary data.</text>
</comment>
<proteinExistence type="inferred from homology"/>
<feature type="active site" description="Proton acceptor" evidence="9">
    <location>
        <position position="304"/>
    </location>
</feature>
<evidence type="ECO:0000256" key="8">
    <source>
        <dbReference type="ARBA" id="ARBA00023157"/>
    </source>
</evidence>
<evidence type="ECO:0000256" key="7">
    <source>
        <dbReference type="ARBA" id="ARBA00023008"/>
    </source>
</evidence>
<evidence type="ECO:0000256" key="10">
    <source>
        <dbReference type="PIRSR" id="PIRSR600269-51"/>
    </source>
</evidence>
<feature type="active site" description="Schiff-base intermediate with substrate; via topaquinone" evidence="9">
    <location>
        <position position="388"/>
    </location>
</feature>
<dbReference type="NCBIfam" id="NF008559">
    <property type="entry name" value="PRK11504.1"/>
    <property type="match status" value="1"/>
</dbReference>
<dbReference type="InterPro" id="IPR036460">
    <property type="entry name" value="Cu_amine_oxidase_C_sf"/>
</dbReference>
<keyword evidence="4 11" id="KW-0479">Metal-binding</keyword>
<dbReference type="EC" id="1.4.3.-" evidence="11"/>
<dbReference type="Pfam" id="PF21994">
    <property type="entry name" value="AGAO-like_N2"/>
    <property type="match status" value="1"/>
</dbReference>
<sequence>MTIAQERPTAIAVAHPLEPLTPQEIAAAVAILHEEKSLGATIRFATVTLNEPSKETVLGFRPGDDITREAFAIILDNATAQTYEAIVSLTEGAVIAWKHIPGVQPPIMLDEFSECEEAVKACPEFLAAIAKRGITDPSLVMVDPWSAGHYGLADEDGVRLSRALCWVRANPTDNGYARPIEGVIPVVDLNKMEVIRVEDHGVVPLPPQSANYSQEHVKDFRTDLKPLEIIQPEGPSFAVEGHEIRWQKWKMRIGFTPREGLVLYTVSYTDKGEERPILYRASLAEMTVPYGDPLPHHYRKNAFDVGEYGIGSLANSLTLGCDCLGEIYYFDAFMTNSRGEVAQIEHAVCLHEEDFGILWKHVDWRTEETEVRRSRRLVVSFIATVGNYEYGFYWYFYQDGNIQYEVKLTGMISTAAVPPGEVPKYGTLVAPQLYAPVHQHIFNVRLDMCVDGLQNSVYEVDIEPEEDELNPYGNAFYAKSTLLSSELEAQRLIDPMKGRYWKIVNPTETNAMGYPTAYKLIPGENTLPLARPHASVIKRAAYMTKHLWVTPYAADEKFSAGDYPNQSPGGEGLPKWTEGDRPVANTDLVVWHTFAHSHVPRAEDWPVMPVAYIGFMLKPLNFFDQNPANDVPPAASKHSCCN</sequence>
<feature type="modified residue" description="2',4',5'-topaquinone" evidence="10">
    <location>
        <position position="388"/>
    </location>
</feature>
<dbReference type="InterPro" id="IPR016182">
    <property type="entry name" value="Cu_amine_oxidase_N-reg"/>
</dbReference>
<comment type="subunit">
    <text evidence="3">Homodimer.</text>
</comment>
<evidence type="ECO:0000259" key="15">
    <source>
        <dbReference type="Pfam" id="PF21994"/>
    </source>
</evidence>
<dbReference type="FunFam" id="2.70.98.20:FF:000001">
    <property type="entry name" value="Amine oxidase"/>
    <property type="match status" value="1"/>
</dbReference>
<dbReference type="GO" id="GO:0008131">
    <property type="term" value="F:primary methylamine oxidase activity"/>
    <property type="evidence" value="ECO:0007669"/>
    <property type="project" value="InterPro"/>
</dbReference>
<comment type="similarity">
    <text evidence="2 11">Belongs to the copper/topaquinone oxidase family.</text>
</comment>
<dbReference type="InterPro" id="IPR015798">
    <property type="entry name" value="Cu_amine_oxidase_C"/>
</dbReference>
<dbReference type="PROSITE" id="PS01164">
    <property type="entry name" value="COPPER_AMINE_OXID_1"/>
    <property type="match status" value="1"/>
</dbReference>
<evidence type="ECO:0000256" key="4">
    <source>
        <dbReference type="ARBA" id="ARBA00022723"/>
    </source>
</evidence>
<feature type="domain" description="Copper amine oxidase N3-terminal" evidence="14">
    <location>
        <begin position="105"/>
        <end position="204"/>
    </location>
</feature>
<evidence type="ECO:0000256" key="9">
    <source>
        <dbReference type="PIRSR" id="PIRSR600269-50"/>
    </source>
</evidence>
<protein>
    <recommendedName>
        <fullName evidence="11">Amine oxidase</fullName>
        <ecNumber evidence="11">1.4.3.-</ecNumber>
    </recommendedName>
</protein>
<dbReference type="EMBL" id="QBMN01000103">
    <property type="protein sequence ID" value="PZO38541.1"/>
    <property type="molecule type" value="Genomic_DNA"/>
</dbReference>
<dbReference type="Gene3D" id="2.70.98.20">
    <property type="entry name" value="Copper amine oxidase, catalytic domain"/>
    <property type="match status" value="1"/>
</dbReference>
<dbReference type="InterPro" id="IPR054157">
    <property type="entry name" value="AGAO-like_N2"/>
</dbReference>
<dbReference type="SUPFAM" id="SSF54416">
    <property type="entry name" value="Amine oxidase N-terminal region"/>
    <property type="match status" value="2"/>
</dbReference>
<dbReference type="FunFam" id="3.10.450.40:FF:000002">
    <property type="entry name" value="Amine oxidase"/>
    <property type="match status" value="1"/>
</dbReference>
<dbReference type="InterPro" id="IPR049948">
    <property type="entry name" value="Cu_Am_ox_TPQ-bd"/>
</dbReference>
<evidence type="ECO:0000259" key="13">
    <source>
        <dbReference type="Pfam" id="PF01179"/>
    </source>
</evidence>
<keyword evidence="5 9" id="KW-0801">TPQ</keyword>
<dbReference type="Proteomes" id="UP000249081">
    <property type="component" value="Unassembled WGS sequence"/>
</dbReference>
<dbReference type="InterPro" id="IPR015802">
    <property type="entry name" value="Cu_amine_oxidase_N3"/>
</dbReference>
<evidence type="ECO:0000256" key="3">
    <source>
        <dbReference type="ARBA" id="ARBA00011738"/>
    </source>
</evidence>